<dbReference type="SUPFAM" id="SSF53850">
    <property type="entry name" value="Periplasmic binding protein-like II"/>
    <property type="match status" value="1"/>
</dbReference>
<evidence type="ECO:0000256" key="3">
    <source>
        <dbReference type="ARBA" id="ARBA00022729"/>
    </source>
</evidence>
<evidence type="ECO:0000256" key="2">
    <source>
        <dbReference type="ARBA" id="ARBA00022448"/>
    </source>
</evidence>
<dbReference type="GO" id="GO:0055052">
    <property type="term" value="C:ATP-binding cassette (ABC) transporter complex, substrate-binding subunit-containing"/>
    <property type="evidence" value="ECO:0007669"/>
    <property type="project" value="TreeGrafter"/>
</dbReference>
<dbReference type="GO" id="GO:0015768">
    <property type="term" value="P:maltose transport"/>
    <property type="evidence" value="ECO:0007669"/>
    <property type="project" value="TreeGrafter"/>
</dbReference>
<dbReference type="STRING" id="298386.PBPRA1438"/>
<dbReference type="Proteomes" id="UP000000593">
    <property type="component" value="Chromosome 1"/>
</dbReference>
<dbReference type="PANTHER" id="PTHR30061:SF50">
    <property type="entry name" value="MALTOSE_MALTODEXTRIN-BINDING PERIPLASMIC PROTEIN"/>
    <property type="match status" value="1"/>
</dbReference>
<evidence type="ECO:0008006" key="7">
    <source>
        <dbReference type="Google" id="ProtNLM"/>
    </source>
</evidence>
<dbReference type="GO" id="GO:0042956">
    <property type="term" value="P:maltodextrin transmembrane transport"/>
    <property type="evidence" value="ECO:0007669"/>
    <property type="project" value="TreeGrafter"/>
</dbReference>
<comment type="similarity">
    <text evidence="1">Belongs to the bacterial solute-binding protein 1 family.</text>
</comment>
<evidence type="ECO:0000256" key="4">
    <source>
        <dbReference type="SAM" id="SignalP"/>
    </source>
</evidence>
<evidence type="ECO:0000256" key="1">
    <source>
        <dbReference type="ARBA" id="ARBA00008520"/>
    </source>
</evidence>
<dbReference type="eggNOG" id="COG2182">
    <property type="taxonomic scope" value="Bacteria"/>
</dbReference>
<keyword evidence="3 4" id="KW-0732">Signal</keyword>
<keyword evidence="2" id="KW-0813">Transport</keyword>
<keyword evidence="6" id="KW-1185">Reference proteome</keyword>
<dbReference type="Pfam" id="PF13416">
    <property type="entry name" value="SBP_bac_8"/>
    <property type="match status" value="1"/>
</dbReference>
<reference evidence="6" key="1">
    <citation type="journal article" date="2005" name="Science">
        <title>Life at depth: Photobacterium profundum genome sequence and expression analysis.</title>
        <authorList>
            <person name="Vezzi A."/>
            <person name="Campanaro S."/>
            <person name="D'Angelo M."/>
            <person name="Simonato F."/>
            <person name="Vitulo N."/>
            <person name="Lauro F.M."/>
            <person name="Cestaro A."/>
            <person name="Malacrida G."/>
            <person name="Simionati B."/>
            <person name="Cannata N."/>
            <person name="Romualdi C."/>
            <person name="Bartlett D.H."/>
            <person name="Valle G."/>
        </authorList>
    </citation>
    <scope>NUCLEOTIDE SEQUENCE [LARGE SCALE GENOMIC DNA]</scope>
    <source>
        <strain evidence="6">ATCC BAA-1253 / SS9</strain>
    </source>
</reference>
<dbReference type="Gene3D" id="3.40.190.10">
    <property type="entry name" value="Periplasmic binding protein-like II"/>
    <property type="match status" value="2"/>
</dbReference>
<dbReference type="KEGG" id="ppr:PBPRA1438"/>
<dbReference type="HOGENOM" id="CLU_031285_17_4_6"/>
<evidence type="ECO:0000313" key="5">
    <source>
        <dbReference type="EMBL" id="CAG19849.1"/>
    </source>
</evidence>
<gene>
    <name evidence="5" type="ordered locus">PBPRA1438</name>
</gene>
<organism evidence="5 6">
    <name type="scientific">Photobacterium profundum (strain SS9)</name>
    <dbReference type="NCBI Taxonomy" id="298386"/>
    <lineage>
        <taxon>Bacteria</taxon>
        <taxon>Pseudomonadati</taxon>
        <taxon>Pseudomonadota</taxon>
        <taxon>Gammaproteobacteria</taxon>
        <taxon>Vibrionales</taxon>
        <taxon>Vibrionaceae</taxon>
        <taxon>Photobacterium</taxon>
    </lineage>
</organism>
<sequence>MTVFRRFILMLVALILGTLTSQPAFAADITIWYSHQSSRFVEGLVQRFEQETGIQVSLVQFKPSKIKAELLLGAQYGGVPDLALVPSDFLGLYRQMRLEPVLKQWLSTDLSEDALKTAKVDDAYWGVPVIQGNHLMLFYNKKFVEEPVASWQELIKTSQQYRDNNLMPIGWNYTDMYFFMPFLFAFNGQPLDGDMITLDTPEMVEALDYYQQLSIQQVVDNKCNYNCSQQRLIKGEEAYAINGDWAYQDLKDEMGDDLGVALLPTLNSKPMYSMKSTFVFTLPGKLTKNSERENRIAAFLTFVQREDNQKWVYQNYHLLPVHQALFQQVVSQAKGDELVLLQQLQFAKPMSSETNMAIVWAAMEKGYQRFKDGLSAKESARYMQKVADKQSKRLR</sequence>
<dbReference type="InterPro" id="IPR006059">
    <property type="entry name" value="SBP"/>
</dbReference>
<evidence type="ECO:0000313" key="6">
    <source>
        <dbReference type="Proteomes" id="UP000000593"/>
    </source>
</evidence>
<dbReference type="PANTHER" id="PTHR30061">
    <property type="entry name" value="MALTOSE-BINDING PERIPLASMIC PROTEIN"/>
    <property type="match status" value="1"/>
</dbReference>
<dbReference type="GO" id="GO:1901982">
    <property type="term" value="F:maltose binding"/>
    <property type="evidence" value="ECO:0007669"/>
    <property type="project" value="TreeGrafter"/>
</dbReference>
<feature type="signal peptide" evidence="4">
    <location>
        <begin position="1"/>
        <end position="26"/>
    </location>
</feature>
<dbReference type="AlphaFoldDB" id="Q6LS77"/>
<proteinExistence type="inferred from homology"/>
<name>Q6LS77_PHOPR</name>
<protein>
    <recommendedName>
        <fullName evidence="7">ABC transporter substrate-binding protein</fullName>
    </recommendedName>
</protein>
<feature type="chain" id="PRO_5004276218" description="ABC transporter substrate-binding protein" evidence="4">
    <location>
        <begin position="27"/>
        <end position="395"/>
    </location>
</feature>
<dbReference type="EMBL" id="CR378667">
    <property type="protein sequence ID" value="CAG19849.1"/>
    <property type="molecule type" value="Genomic_DNA"/>
</dbReference>
<accession>Q6LS77</accession>